<dbReference type="AlphaFoldDB" id="A0A9P9J3N1"/>
<feature type="domain" description="Enoyl reductase (ER)" evidence="3">
    <location>
        <begin position="14"/>
        <end position="356"/>
    </location>
</feature>
<proteinExistence type="inferred from homology"/>
<dbReference type="Pfam" id="PF08240">
    <property type="entry name" value="ADH_N"/>
    <property type="match status" value="1"/>
</dbReference>
<evidence type="ECO:0000313" key="5">
    <source>
        <dbReference type="Proteomes" id="UP000738349"/>
    </source>
</evidence>
<accession>A0A9P9J3N1</accession>
<dbReference type="GO" id="GO:0016651">
    <property type="term" value="F:oxidoreductase activity, acting on NAD(P)H"/>
    <property type="evidence" value="ECO:0007669"/>
    <property type="project" value="InterPro"/>
</dbReference>
<dbReference type="Pfam" id="PF00107">
    <property type="entry name" value="ADH_zinc_N"/>
    <property type="match status" value="1"/>
</dbReference>
<dbReference type="SUPFAM" id="SSF50129">
    <property type="entry name" value="GroES-like"/>
    <property type="match status" value="1"/>
</dbReference>
<gene>
    <name evidence="4" type="ORF">EDB81DRAFT_799039</name>
</gene>
<dbReference type="InterPro" id="IPR011032">
    <property type="entry name" value="GroES-like_sf"/>
</dbReference>
<evidence type="ECO:0000313" key="4">
    <source>
        <dbReference type="EMBL" id="KAH7140870.1"/>
    </source>
</evidence>
<dbReference type="CDD" id="cd08249">
    <property type="entry name" value="enoyl_reductase_like"/>
    <property type="match status" value="1"/>
</dbReference>
<sequence>MAEQSTHSAVFLPALAKDLVLGKRDTPSPGPGEVLIRNHAIAVNPIDWKRQLSGFMIQSFPAILGADVSGIVTEVGPSVTIVKPGDRVFALSHSFSTGNNDHAAYQEYTIVQAAATTVMPQDMSFQQGATLPTAVGTAAMALFDVLDLPRPALGSGENKPIGTASESSEGPPPTILVWGGASTFGSLAIQMARLAGLTVFATASERHHEYLRSLGASVLVDYHSPTAVDGLLAAAGRAGLDITYAVDAITSADTLASVIQVLSKSPAATKKLAHTSPWPESVRKPDDVENGWIRGDALAYRRQDLCVWLCNGILPGWLERGDIVPTRYRVIEGGLNGLQNALIELKKGVSGEKLVVEV</sequence>
<dbReference type="Gene3D" id="3.40.50.720">
    <property type="entry name" value="NAD(P)-binding Rossmann-like Domain"/>
    <property type="match status" value="1"/>
</dbReference>
<dbReference type="InterPro" id="IPR020843">
    <property type="entry name" value="ER"/>
</dbReference>
<reference evidence="4" key="1">
    <citation type="journal article" date="2021" name="Nat. Commun.">
        <title>Genetic determinants of endophytism in the Arabidopsis root mycobiome.</title>
        <authorList>
            <person name="Mesny F."/>
            <person name="Miyauchi S."/>
            <person name="Thiergart T."/>
            <person name="Pickel B."/>
            <person name="Atanasova L."/>
            <person name="Karlsson M."/>
            <person name="Huettel B."/>
            <person name="Barry K.W."/>
            <person name="Haridas S."/>
            <person name="Chen C."/>
            <person name="Bauer D."/>
            <person name="Andreopoulos W."/>
            <person name="Pangilinan J."/>
            <person name="LaButti K."/>
            <person name="Riley R."/>
            <person name="Lipzen A."/>
            <person name="Clum A."/>
            <person name="Drula E."/>
            <person name="Henrissat B."/>
            <person name="Kohler A."/>
            <person name="Grigoriev I.V."/>
            <person name="Martin F.M."/>
            <person name="Hacquard S."/>
        </authorList>
    </citation>
    <scope>NUCLEOTIDE SEQUENCE</scope>
    <source>
        <strain evidence="4">MPI-CAGE-AT-0147</strain>
    </source>
</reference>
<dbReference type="PANTHER" id="PTHR45348">
    <property type="entry name" value="HYPOTHETICAL OXIDOREDUCTASE (EUROFUNG)"/>
    <property type="match status" value="1"/>
</dbReference>
<dbReference type="Gene3D" id="3.90.180.10">
    <property type="entry name" value="Medium-chain alcohol dehydrogenases, catalytic domain"/>
    <property type="match status" value="1"/>
</dbReference>
<dbReference type="SMART" id="SM00829">
    <property type="entry name" value="PKS_ER"/>
    <property type="match status" value="1"/>
</dbReference>
<evidence type="ECO:0000256" key="2">
    <source>
        <dbReference type="ARBA" id="ARBA00023002"/>
    </source>
</evidence>
<comment type="similarity">
    <text evidence="1">Belongs to the zinc-containing alcohol dehydrogenase family.</text>
</comment>
<protein>
    <submittedName>
        <fullName evidence="4">Chaperonin 10-like protein</fullName>
    </submittedName>
</protein>
<dbReference type="PANTHER" id="PTHR45348:SF2">
    <property type="entry name" value="ZINC-TYPE ALCOHOL DEHYDROGENASE-LIKE PROTEIN C2E1P3.01"/>
    <property type="match status" value="1"/>
</dbReference>
<name>A0A9P9J3N1_9HYPO</name>
<comment type="caution">
    <text evidence="4">The sequence shown here is derived from an EMBL/GenBank/DDBJ whole genome shotgun (WGS) entry which is preliminary data.</text>
</comment>
<dbReference type="SUPFAM" id="SSF51735">
    <property type="entry name" value="NAD(P)-binding Rossmann-fold domains"/>
    <property type="match status" value="1"/>
</dbReference>
<evidence type="ECO:0000259" key="3">
    <source>
        <dbReference type="SMART" id="SM00829"/>
    </source>
</evidence>
<dbReference type="InterPro" id="IPR047122">
    <property type="entry name" value="Trans-enoyl_RdTase-like"/>
</dbReference>
<dbReference type="OrthoDB" id="10257049at2759"/>
<keyword evidence="2" id="KW-0560">Oxidoreductase</keyword>
<dbReference type="InterPro" id="IPR013154">
    <property type="entry name" value="ADH-like_N"/>
</dbReference>
<dbReference type="Proteomes" id="UP000738349">
    <property type="component" value="Unassembled WGS sequence"/>
</dbReference>
<organism evidence="4 5">
    <name type="scientific">Dactylonectria macrodidyma</name>
    <dbReference type="NCBI Taxonomy" id="307937"/>
    <lineage>
        <taxon>Eukaryota</taxon>
        <taxon>Fungi</taxon>
        <taxon>Dikarya</taxon>
        <taxon>Ascomycota</taxon>
        <taxon>Pezizomycotina</taxon>
        <taxon>Sordariomycetes</taxon>
        <taxon>Hypocreomycetidae</taxon>
        <taxon>Hypocreales</taxon>
        <taxon>Nectriaceae</taxon>
        <taxon>Dactylonectria</taxon>
    </lineage>
</organism>
<dbReference type="EMBL" id="JAGMUV010000011">
    <property type="protein sequence ID" value="KAH7140870.1"/>
    <property type="molecule type" value="Genomic_DNA"/>
</dbReference>
<dbReference type="InterPro" id="IPR013149">
    <property type="entry name" value="ADH-like_C"/>
</dbReference>
<evidence type="ECO:0000256" key="1">
    <source>
        <dbReference type="ARBA" id="ARBA00008072"/>
    </source>
</evidence>
<keyword evidence="5" id="KW-1185">Reference proteome</keyword>
<dbReference type="InterPro" id="IPR036291">
    <property type="entry name" value="NAD(P)-bd_dom_sf"/>
</dbReference>